<evidence type="ECO:0000313" key="1">
    <source>
        <dbReference type="EMBL" id="VDD29617.1"/>
    </source>
</evidence>
<dbReference type="AlphaFoldDB" id="A0A3P6DEG2"/>
<protein>
    <submittedName>
        <fullName evidence="1">Uncharacterized protein</fullName>
    </submittedName>
</protein>
<gene>
    <name evidence="1" type="ORF">BOLC9T54940H</name>
</gene>
<sequence length="156" mass="17215">MVATLVLILDENGDIHDKDGHLRNAAANNPQAANAENVAVNARAVAKENFQAARPRTYASICNSSPTFQRHNFELKPAYFTLVGRTPYHGLPHEHPMDHLERFEDLVSTIKANGVPEDYSLCKLFKYSFSGDASHLLNQLPPGSLTSRSGIKNAFI</sequence>
<accession>A0A3P6DEG2</accession>
<proteinExistence type="predicted"/>
<organism evidence="1">
    <name type="scientific">Brassica oleracea</name>
    <name type="common">Wild cabbage</name>
    <dbReference type="NCBI Taxonomy" id="3712"/>
    <lineage>
        <taxon>Eukaryota</taxon>
        <taxon>Viridiplantae</taxon>
        <taxon>Streptophyta</taxon>
        <taxon>Embryophyta</taxon>
        <taxon>Tracheophyta</taxon>
        <taxon>Spermatophyta</taxon>
        <taxon>Magnoliopsida</taxon>
        <taxon>eudicotyledons</taxon>
        <taxon>Gunneridae</taxon>
        <taxon>Pentapetalae</taxon>
        <taxon>rosids</taxon>
        <taxon>malvids</taxon>
        <taxon>Brassicales</taxon>
        <taxon>Brassicaceae</taxon>
        <taxon>Brassiceae</taxon>
        <taxon>Brassica</taxon>
    </lineage>
</organism>
<dbReference type="EMBL" id="LR031875">
    <property type="protein sequence ID" value="VDD29617.1"/>
    <property type="molecule type" value="Genomic_DNA"/>
</dbReference>
<name>A0A3P6DEG2_BRAOL</name>
<reference evidence="1" key="1">
    <citation type="submission" date="2018-11" db="EMBL/GenBank/DDBJ databases">
        <authorList>
            <consortium name="Genoscope - CEA"/>
            <person name="William W."/>
        </authorList>
    </citation>
    <scope>NUCLEOTIDE SEQUENCE</scope>
</reference>